<evidence type="ECO:0000313" key="14">
    <source>
        <dbReference type="Proteomes" id="UP000443153"/>
    </source>
</evidence>
<dbReference type="NCBIfam" id="NF001484">
    <property type="entry name" value="PRK00331.1"/>
    <property type="match status" value="1"/>
</dbReference>
<evidence type="ECO:0000256" key="3">
    <source>
        <dbReference type="ARBA" id="ARBA00012916"/>
    </source>
</evidence>
<keyword evidence="7 10" id="KW-0808">Transferase</keyword>
<evidence type="ECO:0000256" key="1">
    <source>
        <dbReference type="ARBA" id="ARBA00001031"/>
    </source>
</evidence>
<dbReference type="GO" id="GO:0006487">
    <property type="term" value="P:protein N-linked glycosylation"/>
    <property type="evidence" value="ECO:0007669"/>
    <property type="project" value="TreeGrafter"/>
</dbReference>
<dbReference type="InterPro" id="IPR046348">
    <property type="entry name" value="SIS_dom_sf"/>
</dbReference>
<dbReference type="FunFam" id="3.40.50.10490:FF:000001">
    <property type="entry name" value="Glutamine--fructose-6-phosphate aminotransferase [isomerizing]"/>
    <property type="match status" value="1"/>
</dbReference>
<evidence type="ECO:0000256" key="10">
    <source>
        <dbReference type="HAMAP-Rule" id="MF_00164"/>
    </source>
</evidence>
<protein>
    <recommendedName>
        <fullName evidence="4 10">Glutamine--fructose-6-phosphate aminotransferase [isomerizing]</fullName>
        <ecNumber evidence="3 10">2.6.1.16</ecNumber>
    </recommendedName>
    <alternativeName>
        <fullName evidence="10">D-fructose-6-phosphate amidotransferase</fullName>
    </alternativeName>
    <alternativeName>
        <fullName evidence="10">GFAT</fullName>
    </alternativeName>
    <alternativeName>
        <fullName evidence="10">Glucosamine-6-phosphate synthase</fullName>
    </alternativeName>
    <alternativeName>
        <fullName evidence="10">Hexosephosphate aminotransferase</fullName>
    </alternativeName>
    <alternativeName>
        <fullName evidence="10">L-glutamine--D-fructose-6-phosphate amidotransferase</fullName>
    </alternativeName>
</protein>
<dbReference type="GO" id="GO:0004360">
    <property type="term" value="F:glutamine-fructose-6-phosphate transaminase (isomerizing) activity"/>
    <property type="evidence" value="ECO:0007669"/>
    <property type="project" value="UniProtKB-UniRule"/>
</dbReference>
<dbReference type="FunFam" id="3.60.20.10:FF:000006">
    <property type="entry name" value="Glutamine--fructose-6-phosphate aminotransferase [isomerizing]"/>
    <property type="match status" value="1"/>
</dbReference>
<dbReference type="PROSITE" id="PS51278">
    <property type="entry name" value="GATASE_TYPE_2"/>
    <property type="match status" value="1"/>
</dbReference>
<evidence type="ECO:0000256" key="9">
    <source>
        <dbReference type="ARBA" id="ARBA00022962"/>
    </source>
</evidence>
<keyword evidence="8" id="KW-0677">Repeat</keyword>
<dbReference type="SUPFAM" id="SSF53697">
    <property type="entry name" value="SIS domain"/>
    <property type="match status" value="1"/>
</dbReference>
<dbReference type="OrthoDB" id="106547at2"/>
<dbReference type="Pfam" id="PF13522">
    <property type="entry name" value="GATase_6"/>
    <property type="match status" value="1"/>
</dbReference>
<dbReference type="PANTHER" id="PTHR10937">
    <property type="entry name" value="GLUCOSAMINE--FRUCTOSE-6-PHOSPHATE AMINOTRANSFERASE, ISOMERIZING"/>
    <property type="match status" value="1"/>
</dbReference>
<evidence type="ECO:0000256" key="4">
    <source>
        <dbReference type="ARBA" id="ARBA00016090"/>
    </source>
</evidence>
<comment type="subunit">
    <text evidence="10">Homodimer.</text>
</comment>
<feature type="initiator methionine" description="Removed" evidence="10">
    <location>
        <position position="1"/>
    </location>
</feature>
<comment type="subcellular location">
    <subcellularLocation>
        <location evidence="2 10">Cytoplasm</location>
    </subcellularLocation>
</comment>
<evidence type="ECO:0000313" key="13">
    <source>
        <dbReference type="EMBL" id="MRX62939.1"/>
    </source>
</evidence>
<gene>
    <name evidence="10 13" type="primary">glmS</name>
    <name evidence="13" type="ORF">GJ691_02045</name>
</gene>
<dbReference type="InterPro" id="IPR017932">
    <property type="entry name" value="GATase_2_dom"/>
</dbReference>
<name>A0A6I2MK34_9FLAO</name>
<dbReference type="EC" id="2.6.1.16" evidence="3 10"/>
<dbReference type="Gene3D" id="3.40.50.10490">
    <property type="entry name" value="Glucose-6-phosphate isomerase like protein, domain 1"/>
    <property type="match status" value="2"/>
</dbReference>
<feature type="active site" description="For Fru-6P isomerization activity" evidence="10">
    <location>
        <position position="610"/>
    </location>
</feature>
<comment type="caution">
    <text evidence="13">The sequence shown here is derived from an EMBL/GenBank/DDBJ whole genome shotgun (WGS) entry which is preliminary data.</text>
</comment>
<dbReference type="CDD" id="cd05009">
    <property type="entry name" value="SIS_GlmS_GlmD_2"/>
    <property type="match status" value="1"/>
</dbReference>
<dbReference type="FunFam" id="3.40.50.10490:FF:000002">
    <property type="entry name" value="Glutamine--fructose-6-phosphate aminotransferase [isomerizing]"/>
    <property type="match status" value="1"/>
</dbReference>
<feature type="domain" description="SIS" evidence="12">
    <location>
        <begin position="292"/>
        <end position="431"/>
    </location>
</feature>
<keyword evidence="14" id="KW-1185">Reference proteome</keyword>
<organism evidence="13 14">
    <name type="scientific">Maribacter luteus</name>
    <dbReference type="NCBI Taxonomy" id="2594478"/>
    <lineage>
        <taxon>Bacteria</taxon>
        <taxon>Pseudomonadati</taxon>
        <taxon>Bacteroidota</taxon>
        <taxon>Flavobacteriia</taxon>
        <taxon>Flavobacteriales</taxon>
        <taxon>Flavobacteriaceae</taxon>
        <taxon>Maribacter</taxon>
    </lineage>
</organism>
<keyword evidence="6 10" id="KW-0032">Aminotransferase</keyword>
<evidence type="ECO:0000256" key="6">
    <source>
        <dbReference type="ARBA" id="ARBA00022576"/>
    </source>
</evidence>
<feature type="active site" description="Nucleophile; for GATase activity" evidence="10">
    <location>
        <position position="2"/>
    </location>
</feature>
<dbReference type="Pfam" id="PF01380">
    <property type="entry name" value="SIS"/>
    <property type="match status" value="2"/>
</dbReference>
<dbReference type="InterPro" id="IPR001347">
    <property type="entry name" value="SIS_dom"/>
</dbReference>
<dbReference type="CDD" id="cd00714">
    <property type="entry name" value="GFAT"/>
    <property type="match status" value="1"/>
</dbReference>
<dbReference type="GO" id="GO:0005975">
    <property type="term" value="P:carbohydrate metabolic process"/>
    <property type="evidence" value="ECO:0007669"/>
    <property type="project" value="UniProtKB-UniRule"/>
</dbReference>
<dbReference type="InterPro" id="IPR005855">
    <property type="entry name" value="GFAT"/>
</dbReference>
<dbReference type="GO" id="GO:0006002">
    <property type="term" value="P:fructose 6-phosphate metabolic process"/>
    <property type="evidence" value="ECO:0007669"/>
    <property type="project" value="TreeGrafter"/>
</dbReference>
<dbReference type="InterPro" id="IPR035490">
    <property type="entry name" value="GlmS/FrlB_SIS"/>
</dbReference>
<dbReference type="SUPFAM" id="SSF56235">
    <property type="entry name" value="N-terminal nucleophile aminohydrolases (Ntn hydrolases)"/>
    <property type="match status" value="1"/>
</dbReference>
<comment type="function">
    <text evidence="10">Catalyzes the first step in hexosamine metabolism, converting fructose-6P into glucosamine-6P using glutamine as a nitrogen source.</text>
</comment>
<dbReference type="GO" id="GO:0005829">
    <property type="term" value="C:cytosol"/>
    <property type="evidence" value="ECO:0007669"/>
    <property type="project" value="TreeGrafter"/>
</dbReference>
<sequence>MCGIVGYIGHRDAYPIIVKGLQRLEYRGYDSAGIALFDGNDINLSKTKGKVEDLKQKSEATISLEGTLGIGHTRWATHGIPNDVNSHPHYSNSGDLVIIHNGIIENYESLKKELINRGYVFTSDTDTEVLVNLIEEVQKSEGAKLGKAVQIALNQAVGAYAIAVFDRKKPDEIVVAKLGSPLAIGIGENEFFIASDASPFIEFTNNAVYLEDEEMAIIRLGKEIKLRKIKDDAIAYPNILELQMNLEEIEKGGYDHFMLKEIYEQPRAIMDTYRGRLLAGQSLIKMAGVDQHLEKILNANRIIIVACGTSWHAGLVAEYIFEDLARIPVEVEYASEFRYRNPVITENDVLIAISQSGETADTLAAIKLAKEKGAFVFGVCNVVGSSIARETHAGAYTHAGPEIGVASTKAFTTQITVLTLLALKLAKEKGHFSTSRFHEYLTELETIPAKVEKALEANPLVEIIADVYKDSTNCLYLGRGYNFPVALEGALKLKEISYIHAEGYPAAEMKHGPIALIDEQMPVIVIATNKGHYEKVVSNIQEIKSRKGKIIAIVTQGDTQVRELADHVIEVPETFESLTPLLTTIPLQLLSYHIAVMRGCNVDQPRNLAKSVTVE</sequence>
<dbReference type="Proteomes" id="UP000443153">
    <property type="component" value="Unassembled WGS sequence"/>
</dbReference>
<comment type="catalytic activity">
    <reaction evidence="1 10">
        <text>D-fructose 6-phosphate + L-glutamine = D-glucosamine 6-phosphate + L-glutamate</text>
        <dbReference type="Rhea" id="RHEA:13237"/>
        <dbReference type="ChEBI" id="CHEBI:29985"/>
        <dbReference type="ChEBI" id="CHEBI:58359"/>
        <dbReference type="ChEBI" id="CHEBI:58725"/>
        <dbReference type="ChEBI" id="CHEBI:61527"/>
        <dbReference type="EC" id="2.6.1.16"/>
    </reaction>
</comment>
<dbReference type="GO" id="GO:0006047">
    <property type="term" value="P:UDP-N-acetylglucosamine metabolic process"/>
    <property type="evidence" value="ECO:0007669"/>
    <property type="project" value="TreeGrafter"/>
</dbReference>
<proteinExistence type="inferred from homology"/>
<feature type="domain" description="Glutamine amidotransferase type-2" evidence="11">
    <location>
        <begin position="2"/>
        <end position="221"/>
    </location>
</feature>
<dbReference type="PROSITE" id="PS51464">
    <property type="entry name" value="SIS"/>
    <property type="match status" value="2"/>
</dbReference>
<dbReference type="RefSeq" id="WP_154363240.1">
    <property type="nucleotide sequence ID" value="NZ_WKJH01000001.1"/>
</dbReference>
<dbReference type="InterPro" id="IPR035466">
    <property type="entry name" value="GlmS/AgaS_SIS"/>
</dbReference>
<evidence type="ECO:0000256" key="7">
    <source>
        <dbReference type="ARBA" id="ARBA00022679"/>
    </source>
</evidence>
<evidence type="ECO:0000256" key="5">
    <source>
        <dbReference type="ARBA" id="ARBA00022490"/>
    </source>
</evidence>
<evidence type="ECO:0000256" key="8">
    <source>
        <dbReference type="ARBA" id="ARBA00022737"/>
    </source>
</evidence>
<dbReference type="AlphaFoldDB" id="A0A6I2MK34"/>
<feature type="domain" description="SIS" evidence="12">
    <location>
        <begin position="464"/>
        <end position="605"/>
    </location>
</feature>
<dbReference type="Gene3D" id="3.60.20.10">
    <property type="entry name" value="Glutamine Phosphoribosylpyrophosphate, subunit 1, domain 1"/>
    <property type="match status" value="1"/>
</dbReference>
<dbReference type="GO" id="GO:0046349">
    <property type="term" value="P:amino sugar biosynthetic process"/>
    <property type="evidence" value="ECO:0007669"/>
    <property type="project" value="UniProtKB-ARBA"/>
</dbReference>
<dbReference type="NCBIfam" id="TIGR01135">
    <property type="entry name" value="glmS"/>
    <property type="match status" value="1"/>
</dbReference>
<evidence type="ECO:0000259" key="11">
    <source>
        <dbReference type="PROSITE" id="PS51278"/>
    </source>
</evidence>
<dbReference type="GO" id="GO:0097367">
    <property type="term" value="F:carbohydrate derivative binding"/>
    <property type="evidence" value="ECO:0007669"/>
    <property type="project" value="InterPro"/>
</dbReference>
<dbReference type="CDD" id="cd05008">
    <property type="entry name" value="SIS_GlmS_GlmD_1"/>
    <property type="match status" value="1"/>
</dbReference>
<evidence type="ECO:0000256" key="2">
    <source>
        <dbReference type="ARBA" id="ARBA00004496"/>
    </source>
</evidence>
<dbReference type="EMBL" id="WKJH01000001">
    <property type="protein sequence ID" value="MRX62939.1"/>
    <property type="molecule type" value="Genomic_DNA"/>
</dbReference>
<dbReference type="HAMAP" id="MF_00164">
    <property type="entry name" value="GlmS"/>
    <property type="match status" value="1"/>
</dbReference>
<dbReference type="PANTHER" id="PTHR10937:SF0">
    <property type="entry name" value="GLUTAMINE--FRUCTOSE-6-PHOSPHATE TRANSAMINASE (ISOMERIZING)"/>
    <property type="match status" value="1"/>
</dbReference>
<keyword evidence="9" id="KW-0315">Glutamine amidotransferase</keyword>
<accession>A0A6I2MK34</accession>
<dbReference type="InterPro" id="IPR047084">
    <property type="entry name" value="GFAT_N"/>
</dbReference>
<dbReference type="InterPro" id="IPR029055">
    <property type="entry name" value="Ntn_hydrolases_N"/>
</dbReference>
<keyword evidence="5 10" id="KW-0963">Cytoplasm</keyword>
<evidence type="ECO:0000259" key="12">
    <source>
        <dbReference type="PROSITE" id="PS51464"/>
    </source>
</evidence>
<reference evidence="13 14" key="1">
    <citation type="submission" date="2019-11" db="EMBL/GenBank/DDBJ databases">
        <title>Maribacter lutea sp. nov., a marine bacterium isolated from intertidal sand.</title>
        <authorList>
            <person name="Liu A."/>
        </authorList>
    </citation>
    <scope>NUCLEOTIDE SEQUENCE [LARGE SCALE GENOMIC DNA]</scope>
    <source>
        <strain evidence="13 14">RZ05</strain>
    </source>
</reference>